<dbReference type="GO" id="GO:0008528">
    <property type="term" value="F:G protein-coupled peptide receptor activity"/>
    <property type="evidence" value="ECO:0007669"/>
    <property type="project" value="TreeGrafter"/>
</dbReference>
<keyword evidence="15" id="KW-1185">Reference proteome</keyword>
<evidence type="ECO:0000256" key="8">
    <source>
        <dbReference type="ARBA" id="ARBA00023170"/>
    </source>
</evidence>
<comment type="subcellular location">
    <subcellularLocation>
        <location evidence="1">Membrane</location>
        <topology evidence="1">Multi-pass membrane protein</topology>
    </subcellularLocation>
</comment>
<organism evidence="14 15">
    <name type="scientific">Ladona fulva</name>
    <name type="common">Scarce chaser dragonfly</name>
    <name type="synonym">Libellula fulva</name>
    <dbReference type="NCBI Taxonomy" id="123851"/>
    <lineage>
        <taxon>Eukaryota</taxon>
        <taxon>Metazoa</taxon>
        <taxon>Ecdysozoa</taxon>
        <taxon>Arthropoda</taxon>
        <taxon>Hexapoda</taxon>
        <taxon>Insecta</taxon>
        <taxon>Pterygota</taxon>
        <taxon>Palaeoptera</taxon>
        <taxon>Odonata</taxon>
        <taxon>Epiprocta</taxon>
        <taxon>Anisoptera</taxon>
        <taxon>Libelluloidea</taxon>
        <taxon>Libellulidae</taxon>
        <taxon>Ladona</taxon>
    </lineage>
</organism>
<dbReference type="Gene3D" id="1.20.1070.10">
    <property type="entry name" value="Rhodopsin 7-helix transmembrane proteins"/>
    <property type="match status" value="1"/>
</dbReference>
<dbReference type="Proteomes" id="UP000792457">
    <property type="component" value="Unassembled WGS sequence"/>
</dbReference>
<evidence type="ECO:0000256" key="1">
    <source>
        <dbReference type="ARBA" id="ARBA00004141"/>
    </source>
</evidence>
<feature type="transmembrane region" description="Helical" evidence="11">
    <location>
        <begin position="374"/>
        <end position="398"/>
    </location>
</feature>
<dbReference type="PANTHER" id="PTHR47154">
    <property type="entry name" value="G-PROTEIN COUPLED RECEPTOR MTH-RELATED"/>
    <property type="match status" value="1"/>
</dbReference>
<name>A0A8K0PAC0_LADFU</name>
<feature type="transmembrane region" description="Helical" evidence="11">
    <location>
        <begin position="242"/>
        <end position="261"/>
    </location>
</feature>
<evidence type="ECO:0000256" key="7">
    <source>
        <dbReference type="ARBA" id="ARBA00023136"/>
    </source>
</evidence>
<dbReference type="CDD" id="cd15039">
    <property type="entry name" value="7tmB3_Methuselah-like"/>
    <property type="match status" value="1"/>
</dbReference>
<feature type="transmembrane region" description="Helical" evidence="11">
    <location>
        <begin position="212"/>
        <end position="235"/>
    </location>
</feature>
<reference evidence="14" key="2">
    <citation type="submission" date="2017-10" db="EMBL/GenBank/DDBJ databases">
        <title>Ladona fulva Genome sequencing and assembly.</title>
        <authorList>
            <person name="Murali S."/>
            <person name="Richards S."/>
            <person name="Bandaranaike D."/>
            <person name="Bellair M."/>
            <person name="Blankenburg K."/>
            <person name="Chao H."/>
            <person name="Dinh H."/>
            <person name="Doddapaneni H."/>
            <person name="Dugan-Rocha S."/>
            <person name="Elkadiri S."/>
            <person name="Gnanaolivu R."/>
            <person name="Hernandez B."/>
            <person name="Skinner E."/>
            <person name="Javaid M."/>
            <person name="Lee S."/>
            <person name="Li M."/>
            <person name="Ming W."/>
            <person name="Munidasa M."/>
            <person name="Muniz J."/>
            <person name="Nguyen L."/>
            <person name="Hughes D."/>
            <person name="Osuji N."/>
            <person name="Pu L.-L."/>
            <person name="Puazo M."/>
            <person name="Qu C."/>
            <person name="Quiroz J."/>
            <person name="Raj R."/>
            <person name="Weissenberger G."/>
            <person name="Xin Y."/>
            <person name="Zou X."/>
            <person name="Han Y."/>
            <person name="Worley K."/>
            <person name="Muzny D."/>
            <person name="Gibbs R."/>
        </authorList>
    </citation>
    <scope>NUCLEOTIDE SEQUENCE</scope>
    <source>
        <strain evidence="14">Sampled in the wild</strain>
    </source>
</reference>
<proteinExistence type="inferred from homology"/>
<dbReference type="InterPro" id="IPR036272">
    <property type="entry name" value="Methuselah_N_sf"/>
</dbReference>
<dbReference type="PROSITE" id="PS50261">
    <property type="entry name" value="G_PROTEIN_RECEP_F2_4"/>
    <property type="match status" value="1"/>
</dbReference>
<protein>
    <recommendedName>
        <fullName evidence="13">G-protein coupled receptors family 2 profile 2 domain-containing protein</fullName>
    </recommendedName>
</protein>
<feature type="signal peptide" evidence="12">
    <location>
        <begin position="1"/>
        <end position="23"/>
    </location>
</feature>
<dbReference type="Pfam" id="PF00002">
    <property type="entry name" value="7tm_2"/>
    <property type="match status" value="1"/>
</dbReference>
<dbReference type="InterPro" id="IPR017981">
    <property type="entry name" value="GPCR_2-like_7TM"/>
</dbReference>
<evidence type="ECO:0000256" key="6">
    <source>
        <dbReference type="ARBA" id="ARBA00023040"/>
    </source>
</evidence>
<keyword evidence="9" id="KW-0807">Transducer</keyword>
<dbReference type="SUPFAM" id="SSF81321">
    <property type="entry name" value="Family A G protein-coupled receptor-like"/>
    <property type="match status" value="1"/>
</dbReference>
<dbReference type="EMBL" id="KZ310088">
    <property type="protein sequence ID" value="KAG8239841.1"/>
    <property type="molecule type" value="Genomic_DNA"/>
</dbReference>
<dbReference type="InterPro" id="IPR023311">
    <property type="entry name" value="Methusela_ecto_dom_2"/>
</dbReference>
<feature type="transmembrane region" description="Helical" evidence="11">
    <location>
        <begin position="281"/>
        <end position="311"/>
    </location>
</feature>
<dbReference type="GO" id="GO:0007166">
    <property type="term" value="P:cell surface receptor signaling pathway"/>
    <property type="evidence" value="ECO:0007669"/>
    <property type="project" value="InterPro"/>
</dbReference>
<feature type="transmembrane region" description="Helical" evidence="11">
    <location>
        <begin position="453"/>
        <end position="472"/>
    </location>
</feature>
<comment type="similarity">
    <text evidence="2">Belongs to the G-protein coupled receptor 2 family. Mth subfamily.</text>
</comment>
<evidence type="ECO:0000313" key="15">
    <source>
        <dbReference type="Proteomes" id="UP000792457"/>
    </source>
</evidence>
<dbReference type="PROSITE" id="PS51257">
    <property type="entry name" value="PROKAR_LIPOPROTEIN"/>
    <property type="match status" value="1"/>
</dbReference>
<feature type="compositionally biased region" description="Low complexity" evidence="10">
    <location>
        <begin position="508"/>
        <end position="517"/>
    </location>
</feature>
<evidence type="ECO:0000256" key="3">
    <source>
        <dbReference type="ARBA" id="ARBA00022692"/>
    </source>
</evidence>
<dbReference type="Pfam" id="PF06652">
    <property type="entry name" value="Methuselah_N"/>
    <property type="match status" value="1"/>
</dbReference>
<dbReference type="GO" id="GO:0005886">
    <property type="term" value="C:plasma membrane"/>
    <property type="evidence" value="ECO:0007669"/>
    <property type="project" value="TreeGrafter"/>
</dbReference>
<reference evidence="14" key="1">
    <citation type="submission" date="2013-04" db="EMBL/GenBank/DDBJ databases">
        <authorList>
            <person name="Qu J."/>
            <person name="Murali S.C."/>
            <person name="Bandaranaike D."/>
            <person name="Bellair M."/>
            <person name="Blankenburg K."/>
            <person name="Chao H."/>
            <person name="Dinh H."/>
            <person name="Doddapaneni H."/>
            <person name="Downs B."/>
            <person name="Dugan-Rocha S."/>
            <person name="Elkadiri S."/>
            <person name="Gnanaolivu R.D."/>
            <person name="Hernandez B."/>
            <person name="Javaid M."/>
            <person name="Jayaseelan J.C."/>
            <person name="Lee S."/>
            <person name="Li M."/>
            <person name="Ming W."/>
            <person name="Munidasa M."/>
            <person name="Muniz J."/>
            <person name="Nguyen L."/>
            <person name="Ongeri F."/>
            <person name="Osuji N."/>
            <person name="Pu L.-L."/>
            <person name="Puazo M."/>
            <person name="Qu C."/>
            <person name="Quiroz J."/>
            <person name="Raj R."/>
            <person name="Weissenberger G."/>
            <person name="Xin Y."/>
            <person name="Zou X."/>
            <person name="Han Y."/>
            <person name="Richards S."/>
            <person name="Worley K."/>
            <person name="Muzny D."/>
            <person name="Gibbs R."/>
        </authorList>
    </citation>
    <scope>NUCLEOTIDE SEQUENCE</scope>
    <source>
        <strain evidence="14">Sampled in the wild</strain>
    </source>
</reference>
<evidence type="ECO:0000313" key="14">
    <source>
        <dbReference type="EMBL" id="KAG8239841.1"/>
    </source>
</evidence>
<keyword evidence="3 11" id="KW-0812">Transmembrane</keyword>
<keyword evidence="6" id="KW-0297">G-protein coupled receptor</keyword>
<feature type="compositionally biased region" description="Polar residues" evidence="10">
    <location>
        <begin position="524"/>
        <end position="536"/>
    </location>
</feature>
<comment type="caution">
    <text evidence="14">The sequence shown here is derived from an EMBL/GenBank/DDBJ whole genome shotgun (WGS) entry which is preliminary data.</text>
</comment>
<evidence type="ECO:0000256" key="9">
    <source>
        <dbReference type="ARBA" id="ARBA00023224"/>
    </source>
</evidence>
<feature type="chain" id="PRO_5035482128" description="G-protein coupled receptors family 2 profile 2 domain-containing protein" evidence="12">
    <location>
        <begin position="24"/>
        <end position="536"/>
    </location>
</feature>
<evidence type="ECO:0000256" key="12">
    <source>
        <dbReference type="SAM" id="SignalP"/>
    </source>
</evidence>
<dbReference type="Gene3D" id="2.170.180.11">
    <property type="entry name" value="Methuselah ectodomain, domain 2"/>
    <property type="match status" value="1"/>
</dbReference>
<dbReference type="AlphaFoldDB" id="A0A8K0PAC0"/>
<keyword evidence="8" id="KW-0675">Receptor</keyword>
<feature type="domain" description="G-protein coupled receptors family 2 profile 2" evidence="13">
    <location>
        <begin position="211"/>
        <end position="476"/>
    </location>
</feature>
<evidence type="ECO:0000256" key="10">
    <source>
        <dbReference type="SAM" id="MobiDB-lite"/>
    </source>
</evidence>
<feature type="transmembrane region" description="Helical" evidence="11">
    <location>
        <begin position="426"/>
        <end position="447"/>
    </location>
</feature>
<evidence type="ECO:0000256" key="2">
    <source>
        <dbReference type="ARBA" id="ARBA00008979"/>
    </source>
</evidence>
<dbReference type="PANTHER" id="PTHR47154:SF2">
    <property type="entry name" value="G-PROTEIN COUPLED RECEPTOR MTH-RELATED"/>
    <property type="match status" value="1"/>
</dbReference>
<dbReference type="InterPro" id="IPR010596">
    <property type="entry name" value="Methuselah_N_dom"/>
</dbReference>
<gene>
    <name evidence="14" type="ORF">J437_LFUL011467</name>
</gene>
<feature type="transmembrane region" description="Helical" evidence="11">
    <location>
        <begin position="323"/>
        <end position="350"/>
    </location>
</feature>
<evidence type="ECO:0000256" key="4">
    <source>
        <dbReference type="ARBA" id="ARBA00022729"/>
    </source>
</evidence>
<keyword evidence="4 12" id="KW-0732">Signal</keyword>
<keyword evidence="5 11" id="KW-1133">Transmembrane helix</keyword>
<evidence type="ECO:0000256" key="11">
    <source>
        <dbReference type="SAM" id="Phobius"/>
    </source>
</evidence>
<feature type="region of interest" description="Disordered" evidence="10">
    <location>
        <begin position="508"/>
        <end position="536"/>
    </location>
</feature>
<dbReference type="InterPro" id="IPR000832">
    <property type="entry name" value="GPCR_2_secretin-like"/>
</dbReference>
<dbReference type="SUPFAM" id="SSF63877">
    <property type="entry name" value="Methuselah ectodomain"/>
    <property type="match status" value="1"/>
</dbReference>
<dbReference type="OrthoDB" id="6134459at2759"/>
<evidence type="ECO:0000256" key="5">
    <source>
        <dbReference type="ARBA" id="ARBA00022989"/>
    </source>
</evidence>
<keyword evidence="7 11" id="KW-0472">Membrane</keyword>
<accession>A0A8K0PAC0</accession>
<dbReference type="InterPro" id="IPR051384">
    <property type="entry name" value="Mth_GPCR"/>
</dbReference>
<sequence length="536" mass="61323">MTRIAVKLFVFATILLTISGISCATLCEPWERSEVLNPVIKIDNSVWDPENELLYPNGTYWTDESDNVTIYGCPCMLSKPCIRKCCQKDEAMDYDSLACLPHEDPWPWFQPNVPADPEYNIRVENFNHFGLIVGNYCRGYVLEPPIYPDEDKFYINFTDGTLAMPLKNRSGMGVDRYCLEYVPKNHSYLPYVCFRQLGLKAPPLDPCVKWRYILYPIGMSISVFFLLISLLVLALLPDMQNLHGKCLMCHIASFICAYIFLSVVQSKGHELSINVCVTYGFIIYFSLLCTFFWLNIMCVDICVAFSSLQLIQGNGKERELKKFLIYFSYAFGLPLVITGITVFIELYPYIPATMLKPNFKKTCWFHSAESRRAYFVFPVGIIVLCNAILFLLTAFSIWKAKKETLAIHANNSKRHNNKEDKNRFKLYIKLSVVMGLSWVMEIISWLAGGSLCYWIVTDLINTLQGAFIFIIFTCKKKVRRKLIGRYGARWPFLKVLNLGQSSEVLSSSAYSSNTNSSDIKMKNYPSTSSSSVPDTR</sequence>
<evidence type="ECO:0000259" key="13">
    <source>
        <dbReference type="PROSITE" id="PS50261"/>
    </source>
</evidence>